<dbReference type="EMBL" id="GDJX01009568">
    <property type="protein sequence ID" value="JAT58368.1"/>
    <property type="molecule type" value="Transcribed_RNA"/>
</dbReference>
<name>A0A1D1YHH6_9ARAE</name>
<evidence type="ECO:0000256" key="2">
    <source>
        <dbReference type="ARBA" id="ARBA00004477"/>
    </source>
</evidence>
<evidence type="ECO:0000256" key="7">
    <source>
        <dbReference type="ARBA" id="ARBA00022989"/>
    </source>
</evidence>
<dbReference type="GO" id="GO:0018279">
    <property type="term" value="P:protein N-linked glycosylation via asparagine"/>
    <property type="evidence" value="ECO:0007669"/>
    <property type="project" value="TreeGrafter"/>
</dbReference>
<sequence length="352" mass="38879">MAASVPSRPLLRLLVFLLPLAAAFFLLTPRARADHAADLVADLQAMRAQSPSGVIHLDDRAVSRFLTSAPSPRPYSLVVFFDAAQLRSRPDLRLPQLRSEFGLVSDAFAARHRSDPAALSRVFFCDIEFGESQSSFALFGVSSLPHVRHVGPAAANLKDSETMRQSDFSGLAESMAEFVEAKTGFPVGPIDRPPVVSGRRLALLAAAALILAPFLVRRVIAGNTLLHEPQIWVAFAVFVYFFSVSGAMHNIIRNMPMFLPDREDPTKLVFFFQGSGMQLGAEGFAVGFLYTVVGLMMALATHGLVWVRNPTLQRVAMLIAMSISFWAVRKVVYLDNWKTGYSVHAYWPSRWR</sequence>
<feature type="transmembrane region" description="Helical" evidence="9">
    <location>
        <begin position="314"/>
        <end position="332"/>
    </location>
</feature>
<feature type="transmembrane region" description="Helical" evidence="9">
    <location>
        <begin position="284"/>
        <end position="307"/>
    </location>
</feature>
<evidence type="ECO:0000256" key="9">
    <source>
        <dbReference type="SAM" id="Phobius"/>
    </source>
</evidence>
<dbReference type="AlphaFoldDB" id="A0A1D1YHH6"/>
<evidence type="ECO:0000256" key="3">
    <source>
        <dbReference type="ARBA" id="ARBA00009561"/>
    </source>
</evidence>
<proteinExistence type="inferred from homology"/>
<keyword evidence="6" id="KW-0256">Endoplasmic reticulum</keyword>
<evidence type="ECO:0000256" key="8">
    <source>
        <dbReference type="ARBA" id="ARBA00023136"/>
    </source>
</evidence>
<evidence type="ECO:0000313" key="11">
    <source>
        <dbReference type="EMBL" id="JAT52454.1"/>
    </source>
</evidence>
<accession>A0A1D1YHH6</accession>
<evidence type="ECO:0000256" key="4">
    <source>
        <dbReference type="ARBA" id="ARBA00022692"/>
    </source>
</evidence>
<feature type="transmembrane region" description="Helical" evidence="9">
    <location>
        <begin position="201"/>
        <end position="220"/>
    </location>
</feature>
<gene>
    <name evidence="12" type="primary">ZK686.3_3</name>
    <name evidence="11" type="synonym">ZK686.3_1</name>
    <name evidence="13" type="synonym">ZK686.3_2</name>
    <name evidence="12" type="ORF">g.96634</name>
    <name evidence="13" type="ORF">g.96638</name>
    <name evidence="11" type="ORF">g.96640</name>
</gene>
<evidence type="ECO:0000256" key="10">
    <source>
        <dbReference type="SAM" id="SignalP"/>
    </source>
</evidence>
<dbReference type="Gene3D" id="3.40.30.10">
    <property type="entry name" value="Glutaredoxin"/>
    <property type="match status" value="1"/>
</dbReference>
<feature type="signal peptide" evidence="10">
    <location>
        <begin position="1"/>
        <end position="33"/>
    </location>
</feature>
<dbReference type="EMBL" id="GDJX01015482">
    <property type="protein sequence ID" value="JAT52454.1"/>
    <property type="molecule type" value="Transcribed_RNA"/>
</dbReference>
<evidence type="ECO:0000256" key="1">
    <source>
        <dbReference type="ARBA" id="ARBA00002791"/>
    </source>
</evidence>
<feature type="chain" id="PRO_5008900207" evidence="10">
    <location>
        <begin position="34"/>
        <end position="352"/>
    </location>
</feature>
<dbReference type="PANTHER" id="PTHR12692">
    <property type="entry name" value="DOLICHYL-DIPHOSPHOOLIGOSACCHARIDE--PROTEIN GLYCOSYLTRANSFERASE-RELATED"/>
    <property type="match status" value="1"/>
</dbReference>
<dbReference type="InterPro" id="IPR021149">
    <property type="entry name" value="OligosaccharylTrfase_OST3/OST6"/>
</dbReference>
<dbReference type="Pfam" id="PF04756">
    <property type="entry name" value="OST3_OST6"/>
    <property type="match status" value="1"/>
</dbReference>
<dbReference type="GO" id="GO:0008250">
    <property type="term" value="C:oligosaccharyltransferase complex"/>
    <property type="evidence" value="ECO:0007669"/>
    <property type="project" value="TreeGrafter"/>
</dbReference>
<keyword evidence="7 9" id="KW-1133">Transmembrane helix</keyword>
<dbReference type="EMBL" id="GDJX01013856">
    <property type="protein sequence ID" value="JAT54080.1"/>
    <property type="molecule type" value="Transcribed_RNA"/>
</dbReference>
<evidence type="ECO:0000313" key="12">
    <source>
        <dbReference type="EMBL" id="JAT54080.1"/>
    </source>
</evidence>
<comment type="similarity">
    <text evidence="3">Belongs to the OST3/OST6 family.</text>
</comment>
<protein>
    <submittedName>
        <fullName evidence="12">Uncharacterized protein ZK686.3</fullName>
    </submittedName>
</protein>
<organism evidence="12">
    <name type="scientific">Anthurium amnicola</name>
    <dbReference type="NCBI Taxonomy" id="1678845"/>
    <lineage>
        <taxon>Eukaryota</taxon>
        <taxon>Viridiplantae</taxon>
        <taxon>Streptophyta</taxon>
        <taxon>Embryophyta</taxon>
        <taxon>Tracheophyta</taxon>
        <taxon>Spermatophyta</taxon>
        <taxon>Magnoliopsida</taxon>
        <taxon>Liliopsida</taxon>
        <taxon>Araceae</taxon>
        <taxon>Pothoideae</taxon>
        <taxon>Potheae</taxon>
        <taxon>Anthurium</taxon>
    </lineage>
</organism>
<keyword evidence="5 10" id="KW-0732">Signal</keyword>
<keyword evidence="4 9" id="KW-0812">Transmembrane</keyword>
<comment type="function">
    <text evidence="1">Subunit of the oligosaccharyl transferase (OST) complex that catalyzes the initial transfer of a defined glycan (Glc(3)Man(9)GlcNAc(2) in eukaryotes) from the lipid carrier dolichol-pyrophosphate to an asparagine residue within an Asn-X-Ser/Thr consensus motif in nascent polypeptide chains, the first step in protein N-glycosylation. N-glycosylation occurs cotranslationally and the complex associates with the Sec61 complex at the channel-forming translocon complex that mediates protein translocation across the endoplasmic reticulum (ER). All subunits are required for a maximal enzyme activity.</text>
</comment>
<keyword evidence="8 9" id="KW-0472">Membrane</keyword>
<evidence type="ECO:0000256" key="6">
    <source>
        <dbReference type="ARBA" id="ARBA00022824"/>
    </source>
</evidence>
<evidence type="ECO:0000256" key="5">
    <source>
        <dbReference type="ARBA" id="ARBA00022729"/>
    </source>
</evidence>
<evidence type="ECO:0000313" key="13">
    <source>
        <dbReference type="EMBL" id="JAT58368.1"/>
    </source>
</evidence>
<comment type="subcellular location">
    <subcellularLocation>
        <location evidence="2">Endoplasmic reticulum membrane</location>
        <topology evidence="2">Multi-pass membrane protein</topology>
    </subcellularLocation>
</comment>
<dbReference type="PANTHER" id="PTHR12692:SF0">
    <property type="entry name" value="GH11935P"/>
    <property type="match status" value="1"/>
</dbReference>
<feature type="transmembrane region" description="Helical" evidence="9">
    <location>
        <begin position="232"/>
        <end position="252"/>
    </location>
</feature>
<reference evidence="12" key="1">
    <citation type="submission" date="2015-07" db="EMBL/GenBank/DDBJ databases">
        <title>Transcriptome Assembly of Anthurium amnicola.</title>
        <authorList>
            <person name="Suzuki J."/>
        </authorList>
    </citation>
    <scope>NUCLEOTIDE SEQUENCE</scope>
</reference>